<protein>
    <recommendedName>
        <fullName evidence="4">SNF7 family protein</fullName>
    </recommendedName>
</protein>
<dbReference type="InParanoid" id="A2D8F8"/>
<evidence type="ECO:0000256" key="1">
    <source>
        <dbReference type="SAM" id="Coils"/>
    </source>
</evidence>
<dbReference type="SMR" id="A2D8F8"/>
<feature type="coiled-coil region" evidence="1">
    <location>
        <begin position="20"/>
        <end position="47"/>
    </location>
</feature>
<keyword evidence="3" id="KW-1185">Reference proteome</keyword>
<dbReference type="EMBL" id="DS113179">
    <property type="protein sequence ID" value="EAY23207.1"/>
    <property type="molecule type" value="Genomic_DNA"/>
</dbReference>
<evidence type="ECO:0000313" key="2">
    <source>
        <dbReference type="EMBL" id="EAY23207.1"/>
    </source>
</evidence>
<name>A2D8F8_TRIV3</name>
<reference evidence="2" key="1">
    <citation type="submission" date="2006-10" db="EMBL/GenBank/DDBJ databases">
        <authorList>
            <person name="Amadeo P."/>
            <person name="Zhao Q."/>
            <person name="Wortman J."/>
            <person name="Fraser-Liggett C."/>
            <person name="Carlton J."/>
        </authorList>
    </citation>
    <scope>NUCLEOTIDE SEQUENCE</scope>
    <source>
        <strain evidence="2">G3</strain>
    </source>
</reference>
<reference evidence="2" key="2">
    <citation type="journal article" date="2007" name="Science">
        <title>Draft genome sequence of the sexually transmitted pathogen Trichomonas vaginalis.</title>
        <authorList>
            <person name="Carlton J.M."/>
            <person name="Hirt R.P."/>
            <person name="Silva J.C."/>
            <person name="Delcher A.L."/>
            <person name="Schatz M."/>
            <person name="Zhao Q."/>
            <person name="Wortman J.R."/>
            <person name="Bidwell S.L."/>
            <person name="Alsmark U.C.M."/>
            <person name="Besteiro S."/>
            <person name="Sicheritz-Ponten T."/>
            <person name="Noel C.J."/>
            <person name="Dacks J.B."/>
            <person name="Foster P.G."/>
            <person name="Simillion C."/>
            <person name="Van de Peer Y."/>
            <person name="Miranda-Saavedra D."/>
            <person name="Barton G.J."/>
            <person name="Westrop G.D."/>
            <person name="Mueller S."/>
            <person name="Dessi D."/>
            <person name="Fiori P.L."/>
            <person name="Ren Q."/>
            <person name="Paulsen I."/>
            <person name="Zhang H."/>
            <person name="Bastida-Corcuera F.D."/>
            <person name="Simoes-Barbosa A."/>
            <person name="Brown M.T."/>
            <person name="Hayes R.D."/>
            <person name="Mukherjee M."/>
            <person name="Okumura C.Y."/>
            <person name="Schneider R."/>
            <person name="Smith A.J."/>
            <person name="Vanacova S."/>
            <person name="Villalvazo M."/>
            <person name="Haas B.J."/>
            <person name="Pertea M."/>
            <person name="Feldblyum T.V."/>
            <person name="Utterback T.R."/>
            <person name="Shu C.L."/>
            <person name="Osoegawa K."/>
            <person name="de Jong P.J."/>
            <person name="Hrdy I."/>
            <person name="Horvathova L."/>
            <person name="Zubacova Z."/>
            <person name="Dolezal P."/>
            <person name="Malik S.B."/>
            <person name="Logsdon J.M. Jr."/>
            <person name="Henze K."/>
            <person name="Gupta A."/>
            <person name="Wang C.C."/>
            <person name="Dunne R.L."/>
            <person name="Upcroft J.A."/>
            <person name="Upcroft P."/>
            <person name="White O."/>
            <person name="Salzberg S.L."/>
            <person name="Tang P."/>
            <person name="Chiu C.-H."/>
            <person name="Lee Y.-S."/>
            <person name="Embley T.M."/>
            <person name="Coombs G.H."/>
            <person name="Mottram J.C."/>
            <person name="Tachezy J."/>
            <person name="Fraser-Liggett C.M."/>
            <person name="Johnson P.J."/>
        </authorList>
    </citation>
    <scope>NUCLEOTIDE SEQUENCE [LARGE SCALE GENOMIC DNA]</scope>
    <source>
        <strain evidence="2">G3</strain>
    </source>
</reference>
<dbReference type="VEuPathDB" id="TrichDB:TVAG_185130"/>
<dbReference type="RefSeq" id="XP_001584193.1">
    <property type="nucleotide sequence ID" value="XM_001584143.1"/>
</dbReference>
<evidence type="ECO:0008006" key="4">
    <source>
        <dbReference type="Google" id="ProtNLM"/>
    </source>
</evidence>
<dbReference type="Proteomes" id="UP000001542">
    <property type="component" value="Unassembled WGS sequence"/>
</dbReference>
<sequence length="182" mass="20849">MTVRHLFGRKGNPNDINEILTGMEQKAARHEKEMQTIDNKLANIAKRLKDPSVTQHMQQILKKKGMDLLKRRKYLEQLNSKLEADQNKTIQLSLLKDTMEVQGMAHGAVSSTAEKSNLSKVVIEDYNQMEINNADFVKEINNICDILNDISNEEENDDIDSDFFTLQTEMTTRMPSLDGLEH</sequence>
<evidence type="ECO:0000313" key="3">
    <source>
        <dbReference type="Proteomes" id="UP000001542"/>
    </source>
</evidence>
<gene>
    <name evidence="2" type="ORF">TVAG_185130</name>
</gene>
<accession>A2D8F8</accession>
<organism evidence="2 3">
    <name type="scientific">Trichomonas vaginalis (strain ATCC PRA-98 / G3)</name>
    <dbReference type="NCBI Taxonomy" id="412133"/>
    <lineage>
        <taxon>Eukaryota</taxon>
        <taxon>Metamonada</taxon>
        <taxon>Parabasalia</taxon>
        <taxon>Trichomonadida</taxon>
        <taxon>Trichomonadidae</taxon>
        <taxon>Trichomonas</taxon>
    </lineage>
</organism>
<keyword evidence="1" id="KW-0175">Coiled coil</keyword>
<dbReference type="KEGG" id="tva:5468765"/>
<dbReference type="AlphaFoldDB" id="A2D8F8"/>
<proteinExistence type="predicted"/>
<dbReference type="VEuPathDB" id="TrichDB:TVAGG3_0393270"/>